<dbReference type="PANTHER" id="PTHR43157">
    <property type="entry name" value="PHOSPHATIDYLINOSITOL-GLYCAN BIOSYNTHESIS CLASS F PROTEIN-RELATED"/>
    <property type="match status" value="1"/>
</dbReference>
<evidence type="ECO:0000313" key="3">
    <source>
        <dbReference type="Proteomes" id="UP000683310"/>
    </source>
</evidence>
<dbReference type="NCBIfam" id="NF004846">
    <property type="entry name" value="PRK06197.1"/>
    <property type="match status" value="1"/>
</dbReference>
<dbReference type="Pfam" id="PF00106">
    <property type="entry name" value="adh_short"/>
    <property type="match status" value="1"/>
</dbReference>
<dbReference type="RefSeq" id="WP_213558259.1">
    <property type="nucleotide sequence ID" value="NZ_JBHZDI010000049.1"/>
</dbReference>
<dbReference type="Gene3D" id="3.40.50.720">
    <property type="entry name" value="NAD(P)-binding Rossmann-like Domain"/>
    <property type="match status" value="1"/>
</dbReference>
<dbReference type="EMBL" id="CP074371">
    <property type="protein sequence ID" value="QVI22175.1"/>
    <property type="molecule type" value="Genomic_DNA"/>
</dbReference>
<dbReference type="PRINTS" id="PR00081">
    <property type="entry name" value="GDHRDH"/>
</dbReference>
<keyword evidence="1" id="KW-0560">Oxidoreductase</keyword>
<evidence type="ECO:0000313" key="2">
    <source>
        <dbReference type="EMBL" id="QVI22175.1"/>
    </source>
</evidence>
<protein>
    <submittedName>
        <fullName evidence="2">SDR family NAD(P)-dependent oxidoreductase</fullName>
    </submittedName>
</protein>
<accession>A0ABX8CQH9</accession>
<dbReference type="InterPro" id="IPR036291">
    <property type="entry name" value="NAD(P)-bd_dom_sf"/>
</dbReference>
<organism evidence="2 3">
    <name type="scientific">Nocardia tengchongensis</name>
    <dbReference type="NCBI Taxonomy" id="2055889"/>
    <lineage>
        <taxon>Bacteria</taxon>
        <taxon>Bacillati</taxon>
        <taxon>Actinomycetota</taxon>
        <taxon>Actinomycetes</taxon>
        <taxon>Mycobacteriales</taxon>
        <taxon>Nocardiaceae</taxon>
        <taxon>Nocardia</taxon>
    </lineage>
</organism>
<sequence>MGTKKTPWTAADIPDLNGRTAIVTGASGGLGLETALQLAEHGARVVMACRSAEKAGAAADLIRAKVPTAELLFVELDLASLESVGKAAVRVHDEVERVDLLVNNAGMLSRVRSLTEDGFETTFATNHLGPFAFTGQVLDLLRAAPAGRVVAVTTGFASKKEAPIDLDDLFFERRTYKGFQAYAQSKLANVLTAFELQRRLNGTDTEVKSVAAHPGAAESDFAQNLGPVLTFLSRPSLRWVFRFAMQTVEMGALPTLRAATDPAVRPGDLFGPSGFTKGYPILNEPSAQALDPELAARVWEASERLTGVAYAL</sequence>
<gene>
    <name evidence="2" type="ORF">KHQ06_03325</name>
</gene>
<dbReference type="SUPFAM" id="SSF51735">
    <property type="entry name" value="NAD(P)-binding Rossmann-fold domains"/>
    <property type="match status" value="1"/>
</dbReference>
<evidence type="ECO:0000256" key="1">
    <source>
        <dbReference type="ARBA" id="ARBA00023002"/>
    </source>
</evidence>
<dbReference type="PANTHER" id="PTHR43157:SF31">
    <property type="entry name" value="PHOSPHATIDYLINOSITOL-GLYCAN BIOSYNTHESIS CLASS F PROTEIN"/>
    <property type="match status" value="1"/>
</dbReference>
<reference evidence="2 3" key="1">
    <citation type="submission" date="2021-04" db="EMBL/GenBank/DDBJ databases">
        <title>Nocardia tengchongensis.</title>
        <authorList>
            <person name="Zhuang k."/>
            <person name="Ran Y."/>
            <person name="Li W."/>
        </authorList>
    </citation>
    <scope>NUCLEOTIDE SEQUENCE [LARGE SCALE GENOMIC DNA]</scope>
    <source>
        <strain evidence="2 3">CFH S0057</strain>
    </source>
</reference>
<dbReference type="CDD" id="cd05327">
    <property type="entry name" value="retinol-DH_like_SDR_c_like"/>
    <property type="match status" value="1"/>
</dbReference>
<dbReference type="InterPro" id="IPR002347">
    <property type="entry name" value="SDR_fam"/>
</dbReference>
<proteinExistence type="predicted"/>
<keyword evidence="3" id="KW-1185">Reference proteome</keyword>
<dbReference type="Proteomes" id="UP000683310">
    <property type="component" value="Chromosome"/>
</dbReference>
<name>A0ABX8CQH9_9NOCA</name>